<dbReference type="PROSITE" id="PS00028">
    <property type="entry name" value="ZINC_FINGER_C2H2_1"/>
    <property type="match status" value="1"/>
</dbReference>
<evidence type="ECO:0000256" key="1">
    <source>
        <dbReference type="ARBA" id="ARBA00004123"/>
    </source>
</evidence>
<evidence type="ECO:0000256" key="3">
    <source>
        <dbReference type="ARBA" id="ARBA00022737"/>
    </source>
</evidence>
<evidence type="ECO:0000256" key="8">
    <source>
        <dbReference type="SAM" id="MobiDB-lite"/>
    </source>
</evidence>
<proteinExistence type="predicted"/>
<dbReference type="InterPro" id="IPR036236">
    <property type="entry name" value="Znf_C2H2_sf"/>
</dbReference>
<dbReference type="PANTHER" id="PTHR40626:SF10">
    <property type="entry name" value="C2H2-TYPE DOMAIN-CONTAINING PROTEIN"/>
    <property type="match status" value="1"/>
</dbReference>
<dbReference type="SUPFAM" id="SSF57667">
    <property type="entry name" value="beta-beta-alpha zinc fingers"/>
    <property type="match status" value="1"/>
</dbReference>
<keyword evidence="4 7" id="KW-0863">Zinc-finger</keyword>
<evidence type="ECO:0000259" key="9">
    <source>
        <dbReference type="PROSITE" id="PS50157"/>
    </source>
</evidence>
<evidence type="ECO:0000256" key="5">
    <source>
        <dbReference type="ARBA" id="ARBA00022833"/>
    </source>
</evidence>
<dbReference type="InterPro" id="IPR051059">
    <property type="entry name" value="VerF-like"/>
</dbReference>
<dbReference type="GO" id="GO:0000785">
    <property type="term" value="C:chromatin"/>
    <property type="evidence" value="ECO:0007669"/>
    <property type="project" value="TreeGrafter"/>
</dbReference>
<dbReference type="SMART" id="SM00355">
    <property type="entry name" value="ZnF_C2H2"/>
    <property type="match status" value="2"/>
</dbReference>
<dbReference type="InterPro" id="IPR013087">
    <property type="entry name" value="Znf_C2H2_type"/>
</dbReference>
<reference evidence="10 12" key="1">
    <citation type="submission" date="2020-01" db="EMBL/GenBank/DDBJ databases">
        <authorList>
            <consortium name="DOE Joint Genome Institute"/>
            <person name="Haridas S."/>
            <person name="Albert R."/>
            <person name="Binder M."/>
            <person name="Bloem J."/>
            <person name="Labutti K."/>
            <person name="Salamov A."/>
            <person name="Andreopoulos B."/>
            <person name="Baker S.E."/>
            <person name="Barry K."/>
            <person name="Bills G."/>
            <person name="Bluhm B.H."/>
            <person name="Cannon C."/>
            <person name="Castanera R."/>
            <person name="Culley D.E."/>
            <person name="Daum C."/>
            <person name="Ezra D."/>
            <person name="Gonzalez J.B."/>
            <person name="Henrissat B."/>
            <person name="Kuo A."/>
            <person name="Liang C."/>
            <person name="Lipzen A."/>
            <person name="Lutzoni F."/>
            <person name="Magnuson J."/>
            <person name="Mondo S."/>
            <person name="Nolan M."/>
            <person name="Ohm R."/>
            <person name="Pangilinan J."/>
            <person name="Park H.-J."/>
            <person name="Ramirez L."/>
            <person name="Alfaro M."/>
            <person name="Sun H."/>
            <person name="Tritt A."/>
            <person name="Yoshinaga Y."/>
            <person name="Zwiers L.-H."/>
            <person name="Turgeon B.G."/>
            <person name="Goodwin S.B."/>
            <person name="Spatafora J.W."/>
            <person name="Crous P.W."/>
            <person name="Grigoriev I.V."/>
        </authorList>
    </citation>
    <scope>NUCLEOTIDE SEQUENCE</scope>
    <source>
        <strain evidence="10 12">CBS 781.70</strain>
    </source>
</reference>
<dbReference type="GO" id="GO:0005634">
    <property type="term" value="C:nucleus"/>
    <property type="evidence" value="ECO:0007669"/>
    <property type="project" value="UniProtKB-SubCell"/>
</dbReference>
<keyword evidence="2" id="KW-0479">Metal-binding</keyword>
<dbReference type="PROSITE" id="PS50157">
    <property type="entry name" value="ZINC_FINGER_C2H2_2"/>
    <property type="match status" value="1"/>
</dbReference>
<evidence type="ECO:0000313" key="10">
    <source>
        <dbReference type="EMBL" id="KAF1816890.1"/>
    </source>
</evidence>
<dbReference type="Proteomes" id="UP000504638">
    <property type="component" value="Unplaced"/>
</dbReference>
<keyword evidence="5" id="KW-0862">Zinc</keyword>
<accession>A0A6G1GGA3</accession>
<protein>
    <recommendedName>
        <fullName evidence="9">C2H2-type domain-containing protein</fullName>
    </recommendedName>
</protein>
<dbReference type="EMBL" id="ML975149">
    <property type="protein sequence ID" value="KAF1816890.1"/>
    <property type="molecule type" value="Genomic_DNA"/>
</dbReference>
<evidence type="ECO:0000256" key="2">
    <source>
        <dbReference type="ARBA" id="ARBA00022723"/>
    </source>
</evidence>
<keyword evidence="6" id="KW-0539">Nucleus</keyword>
<feature type="region of interest" description="Disordered" evidence="8">
    <location>
        <begin position="55"/>
        <end position="82"/>
    </location>
</feature>
<dbReference type="Gene3D" id="3.30.160.60">
    <property type="entry name" value="Classic Zinc Finger"/>
    <property type="match status" value="2"/>
</dbReference>
<dbReference type="PANTHER" id="PTHR40626">
    <property type="entry name" value="MIP31509P"/>
    <property type="match status" value="1"/>
</dbReference>
<dbReference type="InterPro" id="IPR007219">
    <property type="entry name" value="XnlR_reg_dom"/>
</dbReference>
<dbReference type="GO" id="GO:0000978">
    <property type="term" value="F:RNA polymerase II cis-regulatory region sequence-specific DNA binding"/>
    <property type="evidence" value="ECO:0007669"/>
    <property type="project" value="InterPro"/>
</dbReference>
<keyword evidence="11" id="KW-1185">Reference proteome</keyword>
<dbReference type="Pfam" id="PF00096">
    <property type="entry name" value="zf-C2H2"/>
    <property type="match status" value="1"/>
</dbReference>
<gene>
    <name evidence="10 12" type="ORF">P152DRAFT_453500</name>
</gene>
<dbReference type="CDD" id="cd12148">
    <property type="entry name" value="fungal_TF_MHR"/>
    <property type="match status" value="1"/>
</dbReference>
<evidence type="ECO:0000313" key="11">
    <source>
        <dbReference type="Proteomes" id="UP000504638"/>
    </source>
</evidence>
<name>A0A6G1GGA3_9PEZI</name>
<reference evidence="12" key="3">
    <citation type="submission" date="2025-04" db="UniProtKB">
        <authorList>
            <consortium name="RefSeq"/>
        </authorList>
    </citation>
    <scope>IDENTIFICATION</scope>
    <source>
        <strain evidence="12">CBS 781.70</strain>
    </source>
</reference>
<evidence type="ECO:0000313" key="12">
    <source>
        <dbReference type="RefSeq" id="XP_033538521.1"/>
    </source>
</evidence>
<keyword evidence="3" id="KW-0677">Repeat</keyword>
<dbReference type="GO" id="GO:0006351">
    <property type="term" value="P:DNA-templated transcription"/>
    <property type="evidence" value="ECO:0007669"/>
    <property type="project" value="InterPro"/>
</dbReference>
<dbReference type="GO" id="GO:0000981">
    <property type="term" value="F:DNA-binding transcription factor activity, RNA polymerase II-specific"/>
    <property type="evidence" value="ECO:0007669"/>
    <property type="project" value="InterPro"/>
</dbReference>
<feature type="domain" description="C2H2-type" evidence="9">
    <location>
        <begin position="3"/>
        <end position="30"/>
    </location>
</feature>
<evidence type="ECO:0000256" key="7">
    <source>
        <dbReference type="PROSITE-ProRule" id="PRU00042"/>
    </source>
</evidence>
<sequence>MRNTCSYCQRHFKRAEHLTRHLRIHTKERPFRCGCGATFSRRDLLTRHWRISKHGDDEVSPPEYARRGPAVDSPVNDGLPAEDGFLAQAHSLDIPTGAVIDNHHDDGLEVFLEFLNFMDGVGLPAHWSPTRGLDLDAAGSVRDSEGPDALDANGIGTPFSTWLPSAPAENEASCAIPLRDSVDSDTSGRTYVVTEAERSLLFLSLETFRSSIPDFKLPSRHALTRYLISFFEGFHSHLLFIHEPTFKPSGTPLELTLAMCSAGAQYCFERRVAEQLFHAANAIVFARLRYEETSFGPQIRSLIRLHNSSLREDVPSARRGDPWAPLDTIKTLLILVGYATWEVVGLLQQSFALRQLLVHCLRDIGLAEESHQPTSPGSNGLTWEQWIEKESARRSKLIAFCYVNVHSIAYDVHPMLWCSELHLRLPCSTDRWQARSASQWANLERQDDKDQMLFQEALSLLLYSTDEAITIQPNPSPLGNYVLLHALLQRIHIVRELSLHASCGAATMPAPELQIIGRGLRCWTLMWQQAPESGLNPNNKSGPVPFTSSALLGIAYVRLALNIGPFRHLELRDPSSIALGLTRLPNIERNDSLFSALLYSTHALSVPVRLGIDRVARSQAFFWSVQHALSGFECAVFLAKWLCSLHTPSQNHTAILFEDRILLWIRRIVEEAYAVVDFDEPDLEVPTDPFSLGLVVLMIWSRFFQGNTQWPFIVILGKSLQKHGESLQERRQFEGQSLLQ</sequence>
<dbReference type="OrthoDB" id="654211at2759"/>
<organism evidence="10">
    <name type="scientific">Eremomyces bilateralis CBS 781.70</name>
    <dbReference type="NCBI Taxonomy" id="1392243"/>
    <lineage>
        <taxon>Eukaryota</taxon>
        <taxon>Fungi</taxon>
        <taxon>Dikarya</taxon>
        <taxon>Ascomycota</taxon>
        <taxon>Pezizomycotina</taxon>
        <taxon>Dothideomycetes</taxon>
        <taxon>Dothideomycetes incertae sedis</taxon>
        <taxon>Eremomycetales</taxon>
        <taxon>Eremomycetaceae</taxon>
        <taxon>Eremomyces</taxon>
    </lineage>
</organism>
<evidence type="ECO:0000256" key="6">
    <source>
        <dbReference type="ARBA" id="ARBA00023242"/>
    </source>
</evidence>
<evidence type="ECO:0000256" key="4">
    <source>
        <dbReference type="ARBA" id="ARBA00022771"/>
    </source>
</evidence>
<dbReference type="Pfam" id="PF04082">
    <property type="entry name" value="Fungal_trans"/>
    <property type="match status" value="1"/>
</dbReference>
<dbReference type="GeneID" id="54418952"/>
<reference evidence="12" key="2">
    <citation type="submission" date="2020-04" db="EMBL/GenBank/DDBJ databases">
        <authorList>
            <consortium name="NCBI Genome Project"/>
        </authorList>
    </citation>
    <scope>NUCLEOTIDE SEQUENCE</scope>
    <source>
        <strain evidence="12">CBS 781.70</strain>
    </source>
</reference>
<comment type="subcellular location">
    <subcellularLocation>
        <location evidence="1">Nucleus</location>
    </subcellularLocation>
</comment>
<dbReference type="AlphaFoldDB" id="A0A6G1GGA3"/>
<dbReference type="GO" id="GO:0008270">
    <property type="term" value="F:zinc ion binding"/>
    <property type="evidence" value="ECO:0007669"/>
    <property type="project" value="UniProtKB-KW"/>
</dbReference>
<dbReference type="RefSeq" id="XP_033538521.1">
    <property type="nucleotide sequence ID" value="XM_033678382.1"/>
</dbReference>